<dbReference type="Gene3D" id="3.40.50.1980">
    <property type="entry name" value="Nitrogenase molybdenum iron protein domain"/>
    <property type="match status" value="2"/>
</dbReference>
<protein>
    <submittedName>
        <fullName evidence="8">Iron ABC transporter substrate-binding protein</fullName>
    </submittedName>
</protein>
<evidence type="ECO:0000256" key="5">
    <source>
        <dbReference type="SAM" id="MobiDB-lite"/>
    </source>
</evidence>
<reference evidence="8 9" key="1">
    <citation type="submission" date="2014-01" db="EMBL/GenBank/DDBJ databases">
        <title>Draft genome sequence of the multidrug-resistant clinical isolate Dermabacter hominis 1368.</title>
        <authorList>
            <person name="Albersmeier A."/>
            <person name="Bomholt C."/>
            <person name="Glaub A."/>
            <person name="Ruckert C."/>
            <person name="Soriano F."/>
            <person name="Fernandez-Natal I."/>
            <person name="Tauch A."/>
        </authorList>
    </citation>
    <scope>NUCLEOTIDE SEQUENCE [LARGE SCALE GENOMIC DNA]</scope>
    <source>
        <strain evidence="8 9">1368</strain>
    </source>
</reference>
<sequence length="335" mass="35672">MMSMTRRELGLFALAASAAGALASCSSASSQRGGSSGSDSGASGTRTVTDARGSVEVPTSPKRIGATDNRIFRTLEAWGIELVVAPRDLMPEGVSYRDDEKILNTGSHREPDLEQFVAADPDLVLNGQRYAQYYDDIKALAPKAAIVDTDIDIEKKPLDDELKRQITLLGATLGHETEAQKLIEAFEAAIERVKAAYSTDDTVMGLVTSGGTINYAAPKTGRAVGPLFPVLGLTPALEVEGTSDHKGDDVSLEAIAAANPDWIIVMDRDAAIAADEEGYRPAAELIEKAEALSHVTAITEGNVVYMPATFYTTEDIQAYTEVLDTFASALEAKKN</sequence>
<evidence type="ECO:0000256" key="1">
    <source>
        <dbReference type="ARBA" id="ARBA00004196"/>
    </source>
</evidence>
<evidence type="ECO:0000256" key="2">
    <source>
        <dbReference type="ARBA" id="ARBA00008814"/>
    </source>
</evidence>
<keyword evidence="3" id="KW-0813">Transport</keyword>
<keyword evidence="9" id="KW-1185">Reference proteome</keyword>
<dbReference type="EMBL" id="JDRS01000002">
    <property type="protein sequence ID" value="KDS93974.1"/>
    <property type="molecule type" value="Genomic_DNA"/>
</dbReference>
<organism evidence="8 9">
    <name type="scientific">Dermabacter hominis 1368</name>
    <dbReference type="NCBI Taxonomy" id="1450519"/>
    <lineage>
        <taxon>Bacteria</taxon>
        <taxon>Bacillati</taxon>
        <taxon>Actinomycetota</taxon>
        <taxon>Actinomycetes</taxon>
        <taxon>Micrococcales</taxon>
        <taxon>Dermabacteraceae</taxon>
        <taxon>Dermabacter</taxon>
    </lineage>
</organism>
<dbReference type="InterPro" id="IPR002491">
    <property type="entry name" value="ABC_transptr_periplasmic_BD"/>
</dbReference>
<feature type="signal peptide" evidence="6">
    <location>
        <begin position="1"/>
        <end position="23"/>
    </location>
</feature>
<name>A0ABR4SLI6_9MICO</name>
<proteinExistence type="inferred from homology"/>
<gene>
    <name evidence="8" type="ORF">DHOM_01725</name>
</gene>
<feature type="chain" id="PRO_5045596450" evidence="6">
    <location>
        <begin position="24"/>
        <end position="335"/>
    </location>
</feature>
<evidence type="ECO:0000313" key="8">
    <source>
        <dbReference type="EMBL" id="KDS93974.1"/>
    </source>
</evidence>
<comment type="caution">
    <text evidence="8">The sequence shown here is derived from an EMBL/GenBank/DDBJ whole genome shotgun (WGS) entry which is preliminary data.</text>
</comment>
<dbReference type="PROSITE" id="PS50983">
    <property type="entry name" value="FE_B12_PBP"/>
    <property type="match status" value="1"/>
</dbReference>
<dbReference type="Pfam" id="PF01497">
    <property type="entry name" value="Peripla_BP_2"/>
    <property type="match status" value="1"/>
</dbReference>
<comment type="subcellular location">
    <subcellularLocation>
        <location evidence="1">Cell envelope</location>
    </subcellularLocation>
</comment>
<feature type="region of interest" description="Disordered" evidence="5">
    <location>
        <begin position="26"/>
        <end position="62"/>
    </location>
</feature>
<dbReference type="Proteomes" id="UP000030182">
    <property type="component" value="Unassembled WGS sequence"/>
</dbReference>
<evidence type="ECO:0000259" key="7">
    <source>
        <dbReference type="PROSITE" id="PS50983"/>
    </source>
</evidence>
<dbReference type="RefSeq" id="WP_034370104.1">
    <property type="nucleotide sequence ID" value="NZ_KN323183.1"/>
</dbReference>
<feature type="domain" description="Fe/B12 periplasmic-binding" evidence="7">
    <location>
        <begin position="63"/>
        <end position="334"/>
    </location>
</feature>
<evidence type="ECO:0000256" key="6">
    <source>
        <dbReference type="SAM" id="SignalP"/>
    </source>
</evidence>
<dbReference type="PANTHER" id="PTHR30532:SF28">
    <property type="entry name" value="PETROBACTIN-BINDING PROTEIN YCLQ"/>
    <property type="match status" value="1"/>
</dbReference>
<comment type="similarity">
    <text evidence="2">Belongs to the bacterial solute-binding protein 8 family.</text>
</comment>
<evidence type="ECO:0000313" key="9">
    <source>
        <dbReference type="Proteomes" id="UP000030182"/>
    </source>
</evidence>
<feature type="compositionally biased region" description="Low complexity" evidence="5">
    <location>
        <begin position="26"/>
        <end position="44"/>
    </location>
</feature>
<accession>A0ABR4SLI6</accession>
<keyword evidence="4 6" id="KW-0732">Signal</keyword>
<evidence type="ECO:0000256" key="3">
    <source>
        <dbReference type="ARBA" id="ARBA00022448"/>
    </source>
</evidence>
<dbReference type="SUPFAM" id="SSF53807">
    <property type="entry name" value="Helical backbone' metal receptor"/>
    <property type="match status" value="1"/>
</dbReference>
<dbReference type="PANTHER" id="PTHR30532">
    <property type="entry name" value="IRON III DICITRATE-BINDING PERIPLASMIC PROTEIN"/>
    <property type="match status" value="1"/>
</dbReference>
<dbReference type="PROSITE" id="PS51257">
    <property type="entry name" value="PROKAR_LIPOPROTEIN"/>
    <property type="match status" value="1"/>
</dbReference>
<dbReference type="InterPro" id="IPR051313">
    <property type="entry name" value="Bact_iron-sidero_bind"/>
</dbReference>
<evidence type="ECO:0000256" key="4">
    <source>
        <dbReference type="ARBA" id="ARBA00022729"/>
    </source>
</evidence>